<comment type="caution">
    <text evidence="1">The sequence shown here is derived from an EMBL/GenBank/DDBJ whole genome shotgun (WGS) entry which is preliminary data.</text>
</comment>
<organism evidence="1 2">
    <name type="scientific">Hephaestia caeni</name>
    <dbReference type="NCBI Taxonomy" id="645617"/>
    <lineage>
        <taxon>Bacteria</taxon>
        <taxon>Pseudomonadati</taxon>
        <taxon>Pseudomonadota</taxon>
        <taxon>Alphaproteobacteria</taxon>
        <taxon>Sphingomonadales</taxon>
        <taxon>Sphingomonadaceae</taxon>
        <taxon>Hephaestia</taxon>
    </lineage>
</organism>
<accession>A0A397P6U5</accession>
<dbReference type="RefSeq" id="WP_119035781.1">
    <property type="nucleotide sequence ID" value="NZ_QXDC01000003.1"/>
</dbReference>
<dbReference type="EMBL" id="QXDC01000003">
    <property type="protein sequence ID" value="RIA44013.1"/>
    <property type="molecule type" value="Genomic_DNA"/>
</dbReference>
<sequence>MRALLVLLGLAVVVVALLMAFGMIDIDQTKTAQLPKVTIEGGQAPRFQADVGRIDVGTENRTVAVPTIDVRKADNSVAPAP</sequence>
<reference evidence="1 2" key="1">
    <citation type="submission" date="2018-08" db="EMBL/GenBank/DDBJ databases">
        <title>Genomic Encyclopedia of Type Strains, Phase IV (KMG-IV): sequencing the most valuable type-strain genomes for metagenomic binning, comparative biology and taxonomic classification.</title>
        <authorList>
            <person name="Goeker M."/>
        </authorList>
    </citation>
    <scope>NUCLEOTIDE SEQUENCE [LARGE SCALE GENOMIC DNA]</scope>
    <source>
        <strain evidence="1 2">DSM 25527</strain>
    </source>
</reference>
<evidence type="ECO:0000313" key="2">
    <source>
        <dbReference type="Proteomes" id="UP000266568"/>
    </source>
</evidence>
<evidence type="ECO:0000313" key="1">
    <source>
        <dbReference type="EMBL" id="RIA44013.1"/>
    </source>
</evidence>
<protein>
    <submittedName>
        <fullName evidence="1">Uncharacterized protein</fullName>
    </submittedName>
</protein>
<dbReference type="OrthoDB" id="7582968at2"/>
<dbReference type="Proteomes" id="UP000266568">
    <property type="component" value="Unassembled WGS sequence"/>
</dbReference>
<proteinExistence type="predicted"/>
<keyword evidence="2" id="KW-1185">Reference proteome</keyword>
<gene>
    <name evidence="1" type="ORF">DFR49_2248</name>
</gene>
<name>A0A397P6U5_9SPHN</name>
<dbReference type="AlphaFoldDB" id="A0A397P6U5"/>